<evidence type="ECO:0000313" key="2">
    <source>
        <dbReference type="EMBL" id="MCZ0857036.1"/>
    </source>
</evidence>
<reference evidence="2" key="1">
    <citation type="submission" date="2022-10" db="EMBL/GenBank/DDBJ databases">
        <title>Genome sequence of Actinomyces israelii ATCC 10048.</title>
        <authorList>
            <person name="Watt R.M."/>
            <person name="Tong W.M."/>
        </authorList>
    </citation>
    <scope>NUCLEOTIDE SEQUENCE</scope>
    <source>
        <strain evidence="2">ATCC 10048</strain>
    </source>
</reference>
<proteinExistence type="predicted"/>
<keyword evidence="3" id="KW-1185">Reference proteome</keyword>
<gene>
    <name evidence="2" type="ORF">OHJ16_03100</name>
</gene>
<name>A0ABT4I5L8_9ACTO</name>
<accession>A0ABT4I5L8</accession>
<dbReference type="EMBL" id="JAPTMY010000004">
    <property type="protein sequence ID" value="MCZ0857036.1"/>
    <property type="molecule type" value="Genomic_DNA"/>
</dbReference>
<evidence type="ECO:0000313" key="3">
    <source>
        <dbReference type="Proteomes" id="UP001072034"/>
    </source>
</evidence>
<evidence type="ECO:0000256" key="1">
    <source>
        <dbReference type="SAM" id="MobiDB-lite"/>
    </source>
</evidence>
<organism evidence="2 3">
    <name type="scientific">Actinomyces israelii</name>
    <dbReference type="NCBI Taxonomy" id="1659"/>
    <lineage>
        <taxon>Bacteria</taxon>
        <taxon>Bacillati</taxon>
        <taxon>Actinomycetota</taxon>
        <taxon>Actinomycetes</taxon>
        <taxon>Actinomycetales</taxon>
        <taxon>Actinomycetaceae</taxon>
        <taxon>Actinomyces</taxon>
    </lineage>
</organism>
<sequence>MRASMRTTSESQARAAARTRSPSSASPGARADPQVSSGGLDPAPQAAQPLDPGLALGEAAVRVVVAHPQDDAVGGAGELHEDAAGIGGVLDGVGDPLLRHPVEGQLGLGSEADHGIGVAAGTGRGIQHHGRPGVGGRRTRAGRSASLGVGRSGAAEAGEASSGPSDIAALPDHPAHASRPMVEVSRRIVRKLYW</sequence>
<protein>
    <submittedName>
        <fullName evidence="2">Uncharacterized protein</fullName>
    </submittedName>
</protein>
<feature type="region of interest" description="Disordered" evidence="1">
    <location>
        <begin position="121"/>
        <end position="182"/>
    </location>
</feature>
<feature type="compositionally biased region" description="Basic residues" evidence="1">
    <location>
        <begin position="126"/>
        <end position="141"/>
    </location>
</feature>
<dbReference type="Proteomes" id="UP001072034">
    <property type="component" value="Unassembled WGS sequence"/>
</dbReference>
<feature type="region of interest" description="Disordered" evidence="1">
    <location>
        <begin position="1"/>
        <end position="52"/>
    </location>
</feature>
<feature type="compositionally biased region" description="Low complexity" evidence="1">
    <location>
        <begin position="152"/>
        <end position="165"/>
    </location>
</feature>
<comment type="caution">
    <text evidence="2">The sequence shown here is derived from an EMBL/GenBank/DDBJ whole genome shotgun (WGS) entry which is preliminary data.</text>
</comment>